<feature type="compositionally biased region" description="Pro residues" evidence="1">
    <location>
        <begin position="30"/>
        <end position="46"/>
    </location>
</feature>
<feature type="region of interest" description="Disordered" evidence="1">
    <location>
        <begin position="225"/>
        <end position="267"/>
    </location>
</feature>
<dbReference type="PANTHER" id="PTHR11125:SF7">
    <property type="entry name" value="TRANSCRIPTION ELONGATION FACTOR SPT5"/>
    <property type="match status" value="1"/>
</dbReference>
<dbReference type="RefSeq" id="WP_203845327.1">
    <property type="nucleotide sequence ID" value="NZ_BAAAVW010000004.1"/>
</dbReference>
<comment type="caution">
    <text evidence="3">The sequence shown here is derived from an EMBL/GenBank/DDBJ whole genome shotgun (WGS) entry which is preliminary data.</text>
</comment>
<feature type="transmembrane region" description="Helical" evidence="2">
    <location>
        <begin position="131"/>
        <end position="155"/>
    </location>
</feature>
<feature type="region of interest" description="Disordered" evidence="1">
    <location>
        <begin position="1"/>
        <end position="46"/>
    </location>
</feature>
<accession>A0A919PES4</accession>
<keyword evidence="2" id="KW-0472">Membrane</keyword>
<feature type="compositionally biased region" description="Low complexity" evidence="1">
    <location>
        <begin position="350"/>
        <end position="359"/>
    </location>
</feature>
<dbReference type="GO" id="GO:0003729">
    <property type="term" value="F:mRNA binding"/>
    <property type="evidence" value="ECO:0007669"/>
    <property type="project" value="TreeGrafter"/>
</dbReference>
<sequence length="596" mass="59522">MSTQPPDPTSSAGPHPAYAAGPATSSFQPQPQPQAAPTPQGAPAPAPVDVKKARALTLPYRELAAFVLLGVVAAFLLAGLISLLTTLTGEFLSNAGIAFGTFVSIETIALPILAVLIATHIDPVVPKARTIVLIALVEYAVAALFGLVMLLASLIGDLRPDSVRVGIALAVFLTRLGGLALLGLGLFLVIRIYLGAYAPPKPAPGVYGQPAYPYGQQGYQYPPQQQYAQHPGYQQQPGAAPQQGYQQQPYQQQPATGSWTNPATTGTGQVVPAAAQQAYATQPINHPAAQASGAPAPGYNQQAAATGYNQQAAYNPAAPAAGAQATGAPAFTAPASGAPVYAPQPETTGSTEPVSAAPASTPPLSSPFATYTAPSVTQPVSAPPATPPVSAPPATSPADTTTDNTAGNPAPATSETATPPGGFAAAGWPGGSSTHPTSGAATGEPVAQQPVEDATDGAASPFGKTGAFPAAQEPETQAAPVSIAKADADPDATAAYTPVTAPAADDQPAAEQQPAAEEQPAQSTDADATQAHPAAADPDATTAFTPAGHPAPAGQDDPDATTAFTAPAAGHTAQPGTDDEGDGDDTQRTQVIPPKS</sequence>
<dbReference type="GO" id="GO:0032784">
    <property type="term" value="P:regulation of DNA-templated transcription elongation"/>
    <property type="evidence" value="ECO:0007669"/>
    <property type="project" value="InterPro"/>
</dbReference>
<feature type="transmembrane region" description="Helical" evidence="2">
    <location>
        <begin position="97"/>
        <end position="119"/>
    </location>
</feature>
<dbReference type="AlphaFoldDB" id="A0A919PES4"/>
<keyword evidence="2" id="KW-1133">Transmembrane helix</keyword>
<feature type="compositionally biased region" description="Low complexity" evidence="1">
    <location>
        <begin position="396"/>
        <end position="427"/>
    </location>
</feature>
<feature type="transmembrane region" description="Helical" evidence="2">
    <location>
        <begin position="167"/>
        <end position="194"/>
    </location>
</feature>
<dbReference type="Proteomes" id="UP000660611">
    <property type="component" value="Unassembled WGS sequence"/>
</dbReference>
<dbReference type="GO" id="GO:0006357">
    <property type="term" value="P:regulation of transcription by RNA polymerase II"/>
    <property type="evidence" value="ECO:0007669"/>
    <property type="project" value="InterPro"/>
</dbReference>
<feature type="compositionally biased region" description="Low complexity" evidence="1">
    <location>
        <begin position="12"/>
        <end position="23"/>
    </location>
</feature>
<keyword evidence="2" id="KW-0812">Transmembrane</keyword>
<name>A0A919PES4_9ACTN</name>
<feature type="compositionally biased region" description="Low complexity" evidence="1">
    <location>
        <begin position="560"/>
        <end position="576"/>
    </location>
</feature>
<reference evidence="3" key="1">
    <citation type="submission" date="2021-01" db="EMBL/GenBank/DDBJ databases">
        <title>Whole genome shotgun sequence of Dactylosporangium siamense NBRC 106093.</title>
        <authorList>
            <person name="Komaki H."/>
            <person name="Tamura T."/>
        </authorList>
    </citation>
    <scope>NUCLEOTIDE SEQUENCE</scope>
    <source>
        <strain evidence="3">NBRC 106093</strain>
    </source>
</reference>
<gene>
    <name evidence="3" type="ORF">Dsi01nite_015120</name>
</gene>
<dbReference type="PANTHER" id="PTHR11125">
    <property type="entry name" value="SUPPRESSOR OF TY 5"/>
    <property type="match status" value="1"/>
</dbReference>
<evidence type="ECO:0000313" key="4">
    <source>
        <dbReference type="Proteomes" id="UP000660611"/>
    </source>
</evidence>
<evidence type="ECO:0000256" key="2">
    <source>
        <dbReference type="SAM" id="Phobius"/>
    </source>
</evidence>
<feature type="compositionally biased region" description="Pro residues" evidence="1">
    <location>
        <begin position="381"/>
        <end position="395"/>
    </location>
</feature>
<evidence type="ECO:0000313" key="3">
    <source>
        <dbReference type="EMBL" id="GIG43471.1"/>
    </source>
</evidence>
<feature type="compositionally biased region" description="Low complexity" evidence="1">
    <location>
        <begin position="467"/>
        <end position="480"/>
    </location>
</feature>
<feature type="transmembrane region" description="Helical" evidence="2">
    <location>
        <begin position="63"/>
        <end position="85"/>
    </location>
</feature>
<dbReference type="InterPro" id="IPR039659">
    <property type="entry name" value="SPT5"/>
</dbReference>
<protein>
    <submittedName>
        <fullName evidence="3">Uncharacterized protein</fullName>
    </submittedName>
</protein>
<dbReference type="GO" id="GO:0006368">
    <property type="term" value="P:transcription elongation by RNA polymerase II"/>
    <property type="evidence" value="ECO:0007669"/>
    <property type="project" value="TreeGrafter"/>
</dbReference>
<evidence type="ECO:0000256" key="1">
    <source>
        <dbReference type="SAM" id="MobiDB-lite"/>
    </source>
</evidence>
<keyword evidence="4" id="KW-1185">Reference proteome</keyword>
<organism evidence="3 4">
    <name type="scientific">Dactylosporangium siamense</name>
    <dbReference type="NCBI Taxonomy" id="685454"/>
    <lineage>
        <taxon>Bacteria</taxon>
        <taxon>Bacillati</taxon>
        <taxon>Actinomycetota</taxon>
        <taxon>Actinomycetes</taxon>
        <taxon>Micromonosporales</taxon>
        <taxon>Micromonosporaceae</taxon>
        <taxon>Dactylosporangium</taxon>
    </lineage>
</organism>
<feature type="compositionally biased region" description="Polar residues" evidence="1">
    <location>
        <begin position="256"/>
        <end position="265"/>
    </location>
</feature>
<feature type="compositionally biased region" description="Low complexity" evidence="1">
    <location>
        <begin position="491"/>
        <end position="547"/>
    </location>
</feature>
<proteinExistence type="predicted"/>
<dbReference type="EMBL" id="BONQ01000024">
    <property type="protein sequence ID" value="GIG43471.1"/>
    <property type="molecule type" value="Genomic_DNA"/>
</dbReference>
<feature type="region of interest" description="Disordered" evidence="1">
    <location>
        <begin position="337"/>
        <end position="596"/>
    </location>
</feature>
<feature type="compositionally biased region" description="Low complexity" evidence="1">
    <location>
        <begin position="225"/>
        <end position="255"/>
    </location>
</feature>